<reference evidence="7 8" key="1">
    <citation type="submission" date="2020-07" db="EMBL/GenBank/DDBJ databases">
        <authorList>
            <person name="Feng H."/>
        </authorList>
    </citation>
    <scope>NUCLEOTIDE SEQUENCE [LARGE SCALE GENOMIC DNA]</scope>
    <source>
        <strain evidence="8">s-10</strain>
    </source>
</reference>
<feature type="coiled-coil region" evidence="6">
    <location>
        <begin position="261"/>
        <end position="288"/>
    </location>
</feature>
<name>A0A7W1WNN5_9BACL</name>
<dbReference type="Proteomes" id="UP000535491">
    <property type="component" value="Unassembled WGS sequence"/>
</dbReference>
<keyword evidence="1 5" id="KW-1003">Cell membrane</keyword>
<evidence type="ECO:0000256" key="6">
    <source>
        <dbReference type="SAM" id="Coils"/>
    </source>
</evidence>
<dbReference type="HAMAP" id="MF_01562">
    <property type="entry name" value="FloA"/>
    <property type="match status" value="1"/>
</dbReference>
<evidence type="ECO:0000313" key="7">
    <source>
        <dbReference type="EMBL" id="MBA4493151.1"/>
    </source>
</evidence>
<comment type="caution">
    <text evidence="7">The sequence shown here is derived from an EMBL/GenBank/DDBJ whole genome shotgun (WGS) entry which is preliminary data.</text>
</comment>
<comment type="caution">
    <text evidence="5">Lacks conserved residue(s) required for the propagation of feature annotation.</text>
</comment>
<comment type="subcellular location">
    <subcellularLocation>
        <location evidence="5">Cell membrane</location>
        <topology evidence="5">Multi-pass membrane protein</topology>
    </subcellularLocation>
    <subcellularLocation>
        <location evidence="5">Membrane raft</location>
        <topology evidence="5">Multi-pass membrane protein</topology>
    </subcellularLocation>
</comment>
<comment type="similarity">
    <text evidence="5">Belongs to the flotillin-like FloA family.</text>
</comment>
<evidence type="ECO:0000256" key="5">
    <source>
        <dbReference type="HAMAP-Rule" id="MF_01562"/>
    </source>
</evidence>
<comment type="subunit">
    <text evidence="5">Homooligomerizes.</text>
</comment>
<keyword evidence="3 5" id="KW-1133">Transmembrane helix</keyword>
<evidence type="ECO:0000256" key="4">
    <source>
        <dbReference type="ARBA" id="ARBA00023136"/>
    </source>
</evidence>
<keyword evidence="2 5" id="KW-0812">Transmembrane</keyword>
<dbReference type="Pfam" id="PF12127">
    <property type="entry name" value="FloA"/>
    <property type="match status" value="1"/>
</dbReference>
<evidence type="ECO:0000256" key="3">
    <source>
        <dbReference type="ARBA" id="ARBA00022989"/>
    </source>
</evidence>
<dbReference type="GO" id="GO:0045121">
    <property type="term" value="C:membrane raft"/>
    <property type="evidence" value="ECO:0007669"/>
    <property type="project" value="UniProtKB-SubCell"/>
</dbReference>
<dbReference type="InterPro" id="IPR022853">
    <property type="entry name" value="FloA"/>
</dbReference>
<keyword evidence="4 5" id="KW-0472">Membrane</keyword>
<evidence type="ECO:0000256" key="2">
    <source>
        <dbReference type="ARBA" id="ARBA00022692"/>
    </source>
</evidence>
<dbReference type="RefSeq" id="WP_181750358.1">
    <property type="nucleotide sequence ID" value="NZ_JACEIQ010000001.1"/>
</dbReference>
<dbReference type="GO" id="GO:0005886">
    <property type="term" value="C:plasma membrane"/>
    <property type="evidence" value="ECO:0007669"/>
    <property type="project" value="UniProtKB-SubCell"/>
</dbReference>
<evidence type="ECO:0000256" key="1">
    <source>
        <dbReference type="ARBA" id="ARBA00022475"/>
    </source>
</evidence>
<organism evidence="7 8">
    <name type="scientific">Paenactinomyces guangxiensis</name>
    <dbReference type="NCBI Taxonomy" id="1490290"/>
    <lineage>
        <taxon>Bacteria</taxon>
        <taxon>Bacillati</taxon>
        <taxon>Bacillota</taxon>
        <taxon>Bacilli</taxon>
        <taxon>Bacillales</taxon>
        <taxon>Thermoactinomycetaceae</taxon>
        <taxon>Paenactinomyces</taxon>
    </lineage>
</organism>
<feature type="transmembrane region" description="Helical" evidence="5">
    <location>
        <begin position="7"/>
        <end position="24"/>
    </location>
</feature>
<feature type="transmembrane region" description="Helical" evidence="5">
    <location>
        <begin position="30"/>
        <end position="48"/>
    </location>
</feature>
<proteinExistence type="inferred from homology"/>
<sequence>MEGILGIAFVVVLIVIALSILFTFVPVMLWISAMASGVYVGLTTLIGMRLRRIVPARIVNPLIKARKAGLDVDISQLETHYLAGGNVDRVVDALIAAQRADIDLVFERAAAIDLAGRDVLEAVQMSVNPKVIETPVVSAVAKDGIEVKVIARVTVRANIDRLVGGAGEETIIARVGEGIVTTNGSASTHKEVLENPDLISNTVLAKGLDAGTAFEILSIDIADVDIGKNIGAKLQTDQAEADKQIAQAKAEERRAMAVALEQEMRARVEEMRAKVVEAEAQVPQALADALRSGKMGVMDYYTLQNMEADTRMRRSIGESNDEEN</sequence>
<protein>
    <recommendedName>
        <fullName evidence="5">Flotillin-like protein FloA</fullName>
    </recommendedName>
</protein>
<accession>A0A7W1WNN5</accession>
<dbReference type="EMBL" id="JACEIQ010000001">
    <property type="protein sequence ID" value="MBA4493151.1"/>
    <property type="molecule type" value="Genomic_DNA"/>
</dbReference>
<dbReference type="NCBIfam" id="NF010186">
    <property type="entry name" value="PRK13665.1"/>
    <property type="match status" value="1"/>
</dbReference>
<gene>
    <name evidence="5 7" type="primary">floA</name>
    <name evidence="7" type="ORF">H1191_02330</name>
</gene>
<evidence type="ECO:0000313" key="8">
    <source>
        <dbReference type="Proteomes" id="UP000535491"/>
    </source>
</evidence>
<dbReference type="AlphaFoldDB" id="A0A7W1WNN5"/>
<keyword evidence="6" id="KW-0175">Coiled coil</keyword>
<keyword evidence="8" id="KW-1185">Reference proteome</keyword>
<comment type="function">
    <text evidence="5">Found in functional membrane microdomains (FMM) that may be equivalent to eukaryotic membrane rafts FMMs are highly dynamic and increase in number as cells age. Flotillins are thought to be important factors in membrane fluidity.</text>
</comment>